<name>A0A831VQC9_9FLAO</name>
<accession>A0A831VQC9</accession>
<gene>
    <name evidence="1" type="ORF">ENH87_18130</name>
</gene>
<dbReference type="Proteomes" id="UP000886191">
    <property type="component" value="Unassembled WGS sequence"/>
</dbReference>
<organism evidence="1">
    <name type="scientific">Pricia antarctica</name>
    <dbReference type="NCBI Taxonomy" id="641691"/>
    <lineage>
        <taxon>Bacteria</taxon>
        <taxon>Pseudomonadati</taxon>
        <taxon>Bacteroidota</taxon>
        <taxon>Flavobacteriia</taxon>
        <taxon>Flavobacteriales</taxon>
        <taxon>Flavobacteriaceae</taxon>
        <taxon>Pricia</taxon>
    </lineage>
</organism>
<protein>
    <submittedName>
        <fullName evidence="1">Uncharacterized protein</fullName>
    </submittedName>
</protein>
<reference evidence="1" key="1">
    <citation type="journal article" date="2020" name="mSystems">
        <title>Genome- and Community-Level Interaction Insights into Carbon Utilization and Element Cycling Functions of Hydrothermarchaeota in Hydrothermal Sediment.</title>
        <authorList>
            <person name="Zhou Z."/>
            <person name="Liu Y."/>
            <person name="Xu W."/>
            <person name="Pan J."/>
            <person name="Luo Z.H."/>
            <person name="Li M."/>
        </authorList>
    </citation>
    <scope>NUCLEOTIDE SEQUENCE [LARGE SCALE GENOMIC DNA]</scope>
    <source>
        <strain evidence="1">HyVt-345</strain>
    </source>
</reference>
<dbReference type="Gene3D" id="3.20.20.140">
    <property type="entry name" value="Metal-dependent hydrolases"/>
    <property type="match status" value="1"/>
</dbReference>
<dbReference type="EMBL" id="DRGL01000067">
    <property type="protein sequence ID" value="HEA22816.1"/>
    <property type="molecule type" value="Genomic_DNA"/>
</dbReference>
<dbReference type="AlphaFoldDB" id="A0A831VQC9"/>
<proteinExistence type="predicted"/>
<comment type="caution">
    <text evidence="1">The sequence shown here is derived from an EMBL/GenBank/DDBJ whole genome shotgun (WGS) entry which is preliminary data.</text>
</comment>
<evidence type="ECO:0000313" key="1">
    <source>
        <dbReference type="EMBL" id="HEA22816.1"/>
    </source>
</evidence>
<sequence>MNCQSYDSLGYGTVPLDELVELVAELGVKILGLTYINTVMGIYDCETRNIKPIVGIDFSNSNQILNTGLARNTKGIGEICEFLTEHNLSDKTLTIIAPRFKNTFIV</sequence>